<dbReference type="GO" id="GO:0044781">
    <property type="term" value="P:bacterial-type flagellum organization"/>
    <property type="evidence" value="ECO:0007669"/>
    <property type="project" value="InterPro"/>
</dbReference>
<accession>A0A7W6RC45</accession>
<proteinExistence type="predicted"/>
<keyword evidence="1" id="KW-0282">Flagellum</keyword>
<gene>
    <name evidence="1" type="ORF">GGD89_001269</name>
</gene>
<keyword evidence="2" id="KW-1185">Reference proteome</keyword>
<name>A0A7W6RC45_9PROT</name>
<organism evidence="1 2">
    <name type="scientific">Roseospira visakhapatnamensis</name>
    <dbReference type="NCBI Taxonomy" id="390880"/>
    <lineage>
        <taxon>Bacteria</taxon>
        <taxon>Pseudomonadati</taxon>
        <taxon>Pseudomonadota</taxon>
        <taxon>Alphaproteobacteria</taxon>
        <taxon>Rhodospirillales</taxon>
        <taxon>Rhodospirillaceae</taxon>
        <taxon>Roseospira</taxon>
    </lineage>
</organism>
<evidence type="ECO:0000313" key="1">
    <source>
        <dbReference type="EMBL" id="MBB4265647.1"/>
    </source>
</evidence>
<keyword evidence="1" id="KW-0966">Cell projection</keyword>
<dbReference type="AlphaFoldDB" id="A0A7W6RC45"/>
<protein>
    <submittedName>
        <fullName evidence="1">Flagellar biosynthesis regulator FlaF</fullName>
    </submittedName>
</protein>
<dbReference type="Proteomes" id="UP000554286">
    <property type="component" value="Unassembled WGS sequence"/>
</dbReference>
<sequence>MAYDQNALSAIEEDAHALTQAALALSRAIESNDRDTLAAALDTNLKLWIGIRTLVSRDDNPLPKDVRDNLVQLSHFVTKTTFAARDGGAKNDLEAMINTNLQISEGLLEGRARATTN</sequence>
<dbReference type="EMBL" id="JACIGK010000007">
    <property type="protein sequence ID" value="MBB4265647.1"/>
    <property type="molecule type" value="Genomic_DNA"/>
</dbReference>
<keyword evidence="1" id="KW-0969">Cilium</keyword>
<dbReference type="Pfam" id="PF07309">
    <property type="entry name" value="FlaF"/>
    <property type="match status" value="1"/>
</dbReference>
<comment type="caution">
    <text evidence="1">The sequence shown here is derived from an EMBL/GenBank/DDBJ whole genome shotgun (WGS) entry which is preliminary data.</text>
</comment>
<dbReference type="InterPro" id="IPR010845">
    <property type="entry name" value="FlaF"/>
</dbReference>
<dbReference type="RefSeq" id="WP_184043266.1">
    <property type="nucleotide sequence ID" value="NZ_JACIGK010000007.1"/>
</dbReference>
<reference evidence="1 2" key="1">
    <citation type="submission" date="2020-08" db="EMBL/GenBank/DDBJ databases">
        <title>Genome sequencing of Purple Non-Sulfur Bacteria from various extreme environments.</title>
        <authorList>
            <person name="Mayer M."/>
        </authorList>
    </citation>
    <scope>NUCLEOTIDE SEQUENCE [LARGE SCALE GENOMIC DNA]</scope>
    <source>
        <strain evidence="1 2">JA131</strain>
    </source>
</reference>
<evidence type="ECO:0000313" key="2">
    <source>
        <dbReference type="Proteomes" id="UP000554286"/>
    </source>
</evidence>